<dbReference type="GO" id="GO:0005102">
    <property type="term" value="F:signaling receptor binding"/>
    <property type="evidence" value="ECO:0007669"/>
    <property type="project" value="TreeGrafter"/>
</dbReference>
<proteinExistence type="predicted"/>
<evidence type="ECO:0000256" key="4">
    <source>
        <dbReference type="SAM" id="Phobius"/>
    </source>
</evidence>
<feature type="disulfide bond" evidence="3">
    <location>
        <begin position="293"/>
        <end position="302"/>
    </location>
</feature>
<keyword evidence="4" id="KW-1133">Transmembrane helix</keyword>
<accession>A0A6G3MF44</accession>
<dbReference type="AlphaFoldDB" id="A0A6G3MF44"/>
<dbReference type="InterPro" id="IPR000742">
    <property type="entry name" value="EGF"/>
</dbReference>
<evidence type="ECO:0000256" key="3">
    <source>
        <dbReference type="PROSITE-ProRule" id="PRU00076"/>
    </source>
</evidence>
<keyword evidence="4" id="KW-0812">Transmembrane</keyword>
<reference evidence="6" key="1">
    <citation type="submission" date="2018-11" db="EMBL/GenBank/DDBJ databases">
        <title>Henneguya salminicola genome and transcriptome.</title>
        <authorList>
            <person name="Yahalomi D."/>
            <person name="Atkinson S.D."/>
            <person name="Neuhof M."/>
            <person name="Chang E.S."/>
            <person name="Philippe H."/>
            <person name="Cartwright P."/>
            <person name="Bartholomew J.L."/>
            <person name="Huchon D."/>
        </authorList>
    </citation>
    <scope>NUCLEOTIDE SEQUENCE</scope>
    <source>
        <strain evidence="6">Hz1</strain>
        <tissue evidence="6">Whole</tissue>
    </source>
</reference>
<dbReference type="PROSITE" id="PS00022">
    <property type="entry name" value="EGF_1"/>
    <property type="match status" value="1"/>
</dbReference>
<dbReference type="EMBL" id="GHBP01001101">
    <property type="protein sequence ID" value="NDJ92604.1"/>
    <property type="molecule type" value="Transcribed_RNA"/>
</dbReference>
<dbReference type="SMART" id="SM00181">
    <property type="entry name" value="EGF"/>
    <property type="match status" value="4"/>
</dbReference>
<dbReference type="Gene3D" id="2.10.25.10">
    <property type="entry name" value="Laminin"/>
    <property type="match status" value="2"/>
</dbReference>
<dbReference type="SUPFAM" id="SSF57196">
    <property type="entry name" value="EGF/Laminin"/>
    <property type="match status" value="1"/>
</dbReference>
<dbReference type="InterPro" id="IPR050969">
    <property type="entry name" value="Dev_Signal_Modulators"/>
</dbReference>
<evidence type="ECO:0000313" key="6">
    <source>
        <dbReference type="EMBL" id="NDJ92604.1"/>
    </source>
</evidence>
<name>A0A6G3MF44_HENSL</name>
<sequence>MGSFSKKKTELFELFSLTKYYRHSDFSHARFSLFNVHHEDKFIDQTGDVTLNEFLKFDFFGSFGIYGRIIFYASIHIFPIDRNIPYSYFFLKINSVNWVNYRFENRSCCSEKDKNQNIESCSLACDHIFEIQLKKLTYEKSDRFKGYQGKTTVSYNYYLSVELNRKQMDFNIIMEVFGYEGSRGLIDRIEIQDIPKYPNLIYSMKNLTGIHNNIKINILLGFACQKFTGEGCSLNCQGIDNIERCSYKKARVSCINGAKDRKTCENQNHKCLKDTCNRNGKCILRKNKIKCICIFGFTGKYCNKFSCVNKCHGNGYCVGPNTCNCYPPYHGEHCNEYPCEPLDSPCLNKGNCYIYNNSNKCYCKKDHNVGLFCERVVCPSNCSSRACKLNKRTNQVVCLCKRNYIGKYCNIYIPKFLTSAEQRPLCFLMTVSVSAIIMSIMILCLVFRTLLIIN</sequence>
<feature type="domain" description="EGF-like" evidence="5">
    <location>
        <begin position="267"/>
        <end position="303"/>
    </location>
</feature>
<keyword evidence="4" id="KW-0472">Membrane</keyword>
<keyword evidence="3" id="KW-0245">EGF-like domain</keyword>
<dbReference type="PANTHER" id="PTHR14949:SF54">
    <property type="entry name" value="VWFD DOMAIN-CONTAINING PROTEIN"/>
    <property type="match status" value="1"/>
</dbReference>
<dbReference type="PROSITE" id="PS01186">
    <property type="entry name" value="EGF_2"/>
    <property type="match status" value="1"/>
</dbReference>
<feature type="domain" description="EGF-like" evidence="5">
    <location>
        <begin position="335"/>
        <end position="374"/>
    </location>
</feature>
<dbReference type="GO" id="GO:0009986">
    <property type="term" value="C:cell surface"/>
    <property type="evidence" value="ECO:0007669"/>
    <property type="project" value="TreeGrafter"/>
</dbReference>
<keyword evidence="2 3" id="KW-1015">Disulfide bond</keyword>
<feature type="transmembrane region" description="Helical" evidence="4">
    <location>
        <begin position="427"/>
        <end position="451"/>
    </location>
</feature>
<evidence type="ECO:0000256" key="1">
    <source>
        <dbReference type="ARBA" id="ARBA00022729"/>
    </source>
</evidence>
<keyword evidence="1" id="KW-0732">Signal</keyword>
<evidence type="ECO:0000259" key="5">
    <source>
        <dbReference type="PROSITE" id="PS50026"/>
    </source>
</evidence>
<comment type="caution">
    <text evidence="3">Lacks conserved residue(s) required for the propagation of feature annotation.</text>
</comment>
<dbReference type="PANTHER" id="PTHR14949">
    <property type="entry name" value="EGF-LIKE-DOMAIN, MULTIPLE 7, 8"/>
    <property type="match status" value="1"/>
</dbReference>
<protein>
    <submittedName>
        <fullName evidence="6">Tenascin (Trinotate prediction)</fullName>
    </submittedName>
</protein>
<organism evidence="6">
    <name type="scientific">Henneguya salminicola</name>
    <name type="common">Myxosporean</name>
    <dbReference type="NCBI Taxonomy" id="69463"/>
    <lineage>
        <taxon>Eukaryota</taxon>
        <taxon>Metazoa</taxon>
        <taxon>Cnidaria</taxon>
        <taxon>Myxozoa</taxon>
        <taxon>Myxosporea</taxon>
        <taxon>Bivalvulida</taxon>
        <taxon>Platysporina</taxon>
        <taxon>Myxobolidae</taxon>
        <taxon>Henneguya</taxon>
    </lineage>
</organism>
<dbReference type="GO" id="GO:0005576">
    <property type="term" value="C:extracellular region"/>
    <property type="evidence" value="ECO:0007669"/>
    <property type="project" value="TreeGrafter"/>
</dbReference>
<dbReference type="PROSITE" id="PS50026">
    <property type="entry name" value="EGF_3"/>
    <property type="match status" value="2"/>
</dbReference>
<evidence type="ECO:0000256" key="2">
    <source>
        <dbReference type="ARBA" id="ARBA00023157"/>
    </source>
</evidence>